<reference evidence="2" key="1">
    <citation type="submission" date="2020-11" db="EMBL/GenBank/DDBJ databases">
        <authorList>
            <person name="Tran Van P."/>
        </authorList>
    </citation>
    <scope>NUCLEOTIDE SEQUENCE</scope>
</reference>
<sequence length="141" mass="15491">MAQCNFLNEIKNCVRMDDPLTKGPLPRWQKKRLEASNNSINLSNVNNSMNKLSASFNTSNSRTPSKQGGVATKKTPSKTPSKTPKKSPVSPTQCEKGSNHLDSVDFTDLQRVAHPAGWWVYCESGHDVRSGIREGSFVISG</sequence>
<evidence type="ECO:0000256" key="1">
    <source>
        <dbReference type="SAM" id="MobiDB-lite"/>
    </source>
</evidence>
<dbReference type="EMBL" id="OC317347">
    <property type="protein sequence ID" value="CAD7396308.1"/>
    <property type="molecule type" value="Genomic_DNA"/>
</dbReference>
<feature type="compositionally biased region" description="Low complexity" evidence="1">
    <location>
        <begin position="72"/>
        <end position="92"/>
    </location>
</feature>
<name>A0A7R9GU77_TIMCR</name>
<gene>
    <name evidence="2" type="ORF">TCEB3V08_LOCUS3542</name>
</gene>
<dbReference type="AlphaFoldDB" id="A0A7R9GU77"/>
<feature type="compositionally biased region" description="Low complexity" evidence="1">
    <location>
        <begin position="36"/>
        <end position="53"/>
    </location>
</feature>
<feature type="region of interest" description="Disordered" evidence="1">
    <location>
        <begin position="18"/>
        <end position="100"/>
    </location>
</feature>
<accession>A0A7R9GU77</accession>
<feature type="compositionally biased region" description="Polar residues" evidence="1">
    <location>
        <begin position="54"/>
        <end position="66"/>
    </location>
</feature>
<evidence type="ECO:0000313" key="2">
    <source>
        <dbReference type="EMBL" id="CAD7396308.1"/>
    </source>
</evidence>
<protein>
    <submittedName>
        <fullName evidence="2">Uncharacterized protein</fullName>
    </submittedName>
</protein>
<proteinExistence type="predicted"/>
<organism evidence="2">
    <name type="scientific">Timema cristinae</name>
    <name type="common">Walking stick</name>
    <dbReference type="NCBI Taxonomy" id="61476"/>
    <lineage>
        <taxon>Eukaryota</taxon>
        <taxon>Metazoa</taxon>
        <taxon>Ecdysozoa</taxon>
        <taxon>Arthropoda</taxon>
        <taxon>Hexapoda</taxon>
        <taxon>Insecta</taxon>
        <taxon>Pterygota</taxon>
        <taxon>Neoptera</taxon>
        <taxon>Polyneoptera</taxon>
        <taxon>Phasmatodea</taxon>
        <taxon>Timematodea</taxon>
        <taxon>Timematoidea</taxon>
        <taxon>Timematidae</taxon>
        <taxon>Timema</taxon>
    </lineage>
</organism>